<dbReference type="STRING" id="247633.GP2143_05940"/>
<protein>
    <recommendedName>
        <fullName evidence="13 15">3-deoxy-D-manno-octulosonic acid kinase</fullName>
        <shortName evidence="15">Kdo kinase</shortName>
        <ecNumber evidence="4 15">2.7.1.166</ecNumber>
    </recommendedName>
</protein>
<evidence type="ECO:0000256" key="1">
    <source>
        <dbReference type="ARBA" id="ARBA00004515"/>
    </source>
</evidence>
<evidence type="ECO:0000256" key="13">
    <source>
        <dbReference type="ARBA" id="ARBA00029511"/>
    </source>
</evidence>
<proteinExistence type="inferred from homology"/>
<evidence type="ECO:0000313" key="17">
    <source>
        <dbReference type="Proteomes" id="UP000004931"/>
    </source>
</evidence>
<dbReference type="NCBIfam" id="NF002475">
    <property type="entry name" value="PRK01723.1"/>
    <property type="match status" value="1"/>
</dbReference>
<keyword evidence="12 15" id="KW-0472">Membrane</keyword>
<keyword evidence="8 15" id="KW-0547">Nucleotide-binding</keyword>
<evidence type="ECO:0000256" key="11">
    <source>
        <dbReference type="ARBA" id="ARBA00022985"/>
    </source>
</evidence>
<evidence type="ECO:0000256" key="4">
    <source>
        <dbReference type="ARBA" id="ARBA00011988"/>
    </source>
</evidence>
<dbReference type="GO" id="GO:0009244">
    <property type="term" value="P:lipopolysaccharide core region biosynthetic process"/>
    <property type="evidence" value="ECO:0007669"/>
    <property type="project" value="UniProtKB-UniRule"/>
</dbReference>
<dbReference type="AlphaFoldDB" id="A0YBN8"/>
<keyword evidence="10 15" id="KW-0067">ATP-binding</keyword>
<dbReference type="Proteomes" id="UP000004931">
    <property type="component" value="Unassembled WGS sequence"/>
</dbReference>
<evidence type="ECO:0000256" key="7">
    <source>
        <dbReference type="ARBA" id="ARBA00022679"/>
    </source>
</evidence>
<name>A0YBN8_9GAMM</name>
<evidence type="ECO:0000256" key="8">
    <source>
        <dbReference type="ARBA" id="ARBA00022741"/>
    </source>
</evidence>
<gene>
    <name evidence="15" type="primary">kdkA</name>
    <name evidence="16" type="ORF">GP2143_05940</name>
</gene>
<evidence type="ECO:0000256" key="3">
    <source>
        <dbReference type="ARBA" id="ARBA00010327"/>
    </source>
</evidence>
<keyword evidence="7 15" id="KW-0808">Transferase</keyword>
<sequence length="186" mass="21950">MVCSATPYACCTSPLSPRRAIQKNHQRLLLVYRLEKTRSYQEFQLLERLRSHNINVPKPVAAQAIRYGLLYRADLLSEKTPNARDLFSIRQDRKLSETRYRSIGTEIRKMHDVGIHHADLNIHNILIDDSDQVWIIDFDKCVAKAGDSWKTNNLSRLLRSFRKEREKRHIHWHEDSWDALQRGYKG</sequence>
<evidence type="ECO:0000256" key="14">
    <source>
        <dbReference type="ARBA" id="ARBA00034417"/>
    </source>
</evidence>
<evidence type="ECO:0000313" key="16">
    <source>
        <dbReference type="EMBL" id="EAW31968.1"/>
    </source>
</evidence>
<keyword evidence="5 15" id="KW-1003">Cell membrane</keyword>
<comment type="function">
    <text evidence="15">Catalyzes the ATP-dependent phosphorylation of the 3-deoxy-D-manno-octulosonic acid (Kdo) residue in Kdo-lipid IV(A) at the 4-OH position.</text>
</comment>
<comment type="catalytic activity">
    <reaction evidence="14 15">
        <text>an alpha-Kdo-(2-&gt;6)-lipid IVA + ATP = a 4-O-phospho-alpha-Kdo-(2-&gt;6)-lipid IVA + ADP + H(+)</text>
        <dbReference type="Rhea" id="RHEA:74271"/>
        <dbReference type="ChEBI" id="CHEBI:15378"/>
        <dbReference type="ChEBI" id="CHEBI:30616"/>
        <dbReference type="ChEBI" id="CHEBI:176428"/>
        <dbReference type="ChEBI" id="CHEBI:193140"/>
        <dbReference type="ChEBI" id="CHEBI:456216"/>
        <dbReference type="EC" id="2.7.1.166"/>
    </reaction>
</comment>
<dbReference type="HAMAP" id="MF_00521">
    <property type="entry name" value="KDO_kinase"/>
    <property type="match status" value="1"/>
</dbReference>
<evidence type="ECO:0000256" key="15">
    <source>
        <dbReference type="HAMAP-Rule" id="MF_00521"/>
    </source>
</evidence>
<dbReference type="SUPFAM" id="SSF56112">
    <property type="entry name" value="Protein kinase-like (PK-like)"/>
    <property type="match status" value="1"/>
</dbReference>
<evidence type="ECO:0000256" key="6">
    <source>
        <dbReference type="ARBA" id="ARBA00022519"/>
    </source>
</evidence>
<dbReference type="UniPathway" id="UPA00958"/>
<dbReference type="InterPro" id="IPR011009">
    <property type="entry name" value="Kinase-like_dom_sf"/>
</dbReference>
<dbReference type="InterPro" id="IPR022826">
    <property type="entry name" value="KDO_kinase"/>
</dbReference>
<comment type="similarity">
    <text evidence="3 15">Belongs to the protein kinase superfamily. KdkA/RfaP family.</text>
</comment>
<comment type="caution">
    <text evidence="16">The sequence shown here is derived from an EMBL/GenBank/DDBJ whole genome shotgun (WGS) entry which is preliminary data.</text>
</comment>
<comment type="pathway">
    <text evidence="2 15">Bacterial outer membrane biogenesis; LPS core biosynthesis.</text>
</comment>
<evidence type="ECO:0000256" key="9">
    <source>
        <dbReference type="ARBA" id="ARBA00022777"/>
    </source>
</evidence>
<dbReference type="GO" id="GO:0005886">
    <property type="term" value="C:plasma membrane"/>
    <property type="evidence" value="ECO:0007669"/>
    <property type="project" value="UniProtKB-SubCell"/>
</dbReference>
<dbReference type="EC" id="2.7.1.166" evidence="4 15"/>
<keyword evidence="11 15" id="KW-0448">Lipopolysaccharide biosynthesis</keyword>
<dbReference type="Gene3D" id="1.10.510.10">
    <property type="entry name" value="Transferase(Phosphotransferase) domain 1"/>
    <property type="match status" value="1"/>
</dbReference>
<dbReference type="Pfam" id="PF06293">
    <property type="entry name" value="Kdo"/>
    <property type="match status" value="1"/>
</dbReference>
<organism evidence="16 17">
    <name type="scientific">marine gamma proteobacterium HTCC2143</name>
    <dbReference type="NCBI Taxonomy" id="247633"/>
    <lineage>
        <taxon>Bacteria</taxon>
        <taxon>Pseudomonadati</taxon>
        <taxon>Pseudomonadota</taxon>
        <taxon>Gammaproteobacteria</taxon>
        <taxon>Cellvibrionales</taxon>
        <taxon>Spongiibacteraceae</taxon>
        <taxon>BD1-7 clade</taxon>
    </lineage>
</organism>
<comment type="subcellular location">
    <subcellularLocation>
        <location evidence="1 15">Cell inner membrane</location>
        <topology evidence="1 15">Peripheral membrane protein</topology>
        <orientation evidence="1 15">Cytoplasmic side</orientation>
    </subcellularLocation>
</comment>
<dbReference type="GO" id="GO:0005524">
    <property type="term" value="F:ATP binding"/>
    <property type="evidence" value="ECO:0007669"/>
    <property type="project" value="UniProtKB-UniRule"/>
</dbReference>
<evidence type="ECO:0000256" key="2">
    <source>
        <dbReference type="ARBA" id="ARBA00004713"/>
    </source>
</evidence>
<keyword evidence="17" id="KW-1185">Reference proteome</keyword>
<evidence type="ECO:0000256" key="10">
    <source>
        <dbReference type="ARBA" id="ARBA00022840"/>
    </source>
</evidence>
<keyword evidence="6 15" id="KW-0997">Cell inner membrane</keyword>
<dbReference type="GO" id="GO:0016773">
    <property type="term" value="F:phosphotransferase activity, alcohol group as acceptor"/>
    <property type="evidence" value="ECO:0007669"/>
    <property type="project" value="UniProtKB-UniRule"/>
</dbReference>
<evidence type="ECO:0000256" key="12">
    <source>
        <dbReference type="ARBA" id="ARBA00023136"/>
    </source>
</evidence>
<dbReference type="EMBL" id="AAVT01000002">
    <property type="protein sequence ID" value="EAW31968.1"/>
    <property type="molecule type" value="Genomic_DNA"/>
</dbReference>
<feature type="active site" evidence="15">
    <location>
        <position position="119"/>
    </location>
</feature>
<accession>A0YBN8</accession>
<dbReference type="eggNOG" id="COG3642">
    <property type="taxonomic scope" value="Bacteria"/>
</dbReference>
<evidence type="ECO:0000256" key="5">
    <source>
        <dbReference type="ARBA" id="ARBA00022475"/>
    </source>
</evidence>
<keyword evidence="9 15" id="KW-0418">Kinase</keyword>
<dbReference type="GO" id="GO:0016301">
    <property type="term" value="F:kinase activity"/>
    <property type="evidence" value="ECO:0007669"/>
    <property type="project" value="UniProtKB-KW"/>
</dbReference>
<reference evidence="16 17" key="1">
    <citation type="journal article" date="2010" name="J. Bacteriol.">
        <title>Genome sequence of the oligotrophic marine Gammaproteobacterium HTCC2143, isolated from the Oregon Coast.</title>
        <authorList>
            <person name="Oh H.M."/>
            <person name="Kang I."/>
            <person name="Ferriera S."/>
            <person name="Giovannoni S.J."/>
            <person name="Cho J.C."/>
        </authorList>
    </citation>
    <scope>NUCLEOTIDE SEQUENCE [LARGE SCALE GENOMIC DNA]</scope>
    <source>
        <strain evidence="16 17">HTCC2143</strain>
    </source>
</reference>